<name>A0ABW3F956_9PROT</name>
<evidence type="ECO:0000313" key="1">
    <source>
        <dbReference type="EMBL" id="MFD0914188.1"/>
    </source>
</evidence>
<dbReference type="RefSeq" id="WP_379057770.1">
    <property type="nucleotide sequence ID" value="NZ_JBHTKB010000002.1"/>
</dbReference>
<dbReference type="EMBL" id="JBHTKB010000002">
    <property type="protein sequence ID" value="MFD0914188.1"/>
    <property type="molecule type" value="Genomic_DNA"/>
</dbReference>
<dbReference type="InterPro" id="IPR019292">
    <property type="entry name" value="McrC"/>
</dbReference>
<dbReference type="PANTHER" id="PTHR38733:SF1">
    <property type="entry name" value="TYPE IV METHYL-DIRECTED RESTRICTION ENZYME ECOKMCRBC"/>
    <property type="match status" value="1"/>
</dbReference>
<dbReference type="Proteomes" id="UP001597128">
    <property type="component" value="Unassembled WGS sequence"/>
</dbReference>
<dbReference type="PANTHER" id="PTHR38733">
    <property type="entry name" value="PROTEIN MCRC"/>
    <property type="match status" value="1"/>
</dbReference>
<proteinExistence type="predicted"/>
<comment type="caution">
    <text evidence="1">The sequence shown here is derived from an EMBL/GenBank/DDBJ whole genome shotgun (WGS) entry which is preliminary data.</text>
</comment>
<gene>
    <name evidence="1" type="ORF">ACFQ1Z_11565</name>
</gene>
<organism evidence="1 2">
    <name type="scientific">Methylophilus luteus</name>
    <dbReference type="NCBI Taxonomy" id="640108"/>
    <lineage>
        <taxon>Bacteria</taxon>
        <taxon>Pseudomonadati</taxon>
        <taxon>Pseudomonadota</taxon>
        <taxon>Betaproteobacteria</taxon>
        <taxon>Nitrosomonadales</taxon>
        <taxon>Methylophilaceae</taxon>
        <taxon>Methylophilus</taxon>
    </lineage>
</organism>
<accession>A0ABW3F956</accession>
<evidence type="ECO:0000313" key="2">
    <source>
        <dbReference type="Proteomes" id="UP001597128"/>
    </source>
</evidence>
<dbReference type="Pfam" id="PF10117">
    <property type="entry name" value="McrBC"/>
    <property type="match status" value="1"/>
</dbReference>
<keyword evidence="2" id="KW-1185">Reference proteome</keyword>
<protein>
    <submittedName>
        <fullName evidence="1">McrC family protein</fullName>
    </submittedName>
</protein>
<sequence length="434" mass="50620">MKYVVVREYARLTTDTIEATIDQASVSVSAFEYLCNLSALYGKSGASLLQVENRRWLRLNNHVGVIETPCGTLLEILPKTTKETGDNKTQASRDLLIKMLSVALDLPVRNSDKTNISTFRHSLLEWVMKEFTLAFDQLIKCGVRFDYKRIEDEQRFLRGQLDVTRQMRQPPGKGHIFQINHDLFLTDRPENRLLKSAIDRVCKHTQQVETWRLSHEISTLISDIPQSKCIDIDFKQWSKDRLMAHYQPILPWCELVLSQHMPLSIRGNTQGISLLFPMEKLFERYVEIKIRKQLSAIYSLKRQASSKYLCAHENDGMFRLLPDLLIQRDGQNIAVLDTKWKLIFSTDKTNKYGLNQPDFYQLFAYGHKYLNSNGPLFLIYPLIDTFSAPLPSFDFSQTQELWVIPFDLEKDMLHWPASWDFKRDITTQLNRYTP</sequence>
<reference evidence="2" key="1">
    <citation type="journal article" date="2019" name="Int. J. Syst. Evol. Microbiol.">
        <title>The Global Catalogue of Microorganisms (GCM) 10K type strain sequencing project: providing services to taxonomists for standard genome sequencing and annotation.</title>
        <authorList>
            <consortium name="The Broad Institute Genomics Platform"/>
            <consortium name="The Broad Institute Genome Sequencing Center for Infectious Disease"/>
            <person name="Wu L."/>
            <person name="Ma J."/>
        </authorList>
    </citation>
    <scope>NUCLEOTIDE SEQUENCE [LARGE SCALE GENOMIC DNA]</scope>
    <source>
        <strain evidence="2">CCUG 58412</strain>
    </source>
</reference>